<feature type="domain" description="HTH marR-type" evidence="2">
    <location>
        <begin position="1"/>
        <end position="143"/>
    </location>
</feature>
<evidence type="ECO:0000259" key="3">
    <source>
        <dbReference type="PROSITE" id="PS51186"/>
    </source>
</evidence>
<sequence>MKDNIETIRTFNRFYANYFNHFEKELYHDFPSMNEARVMAYLYFNQPSTAKNIQEQLGFDKGQLSKMLTKLEKQNVLTRQLDPSDRRHYQLQLTKLGENLHQELATKSHHYLSQHFSDFNTASLTQIANDLSEAEKLLAKEEKVTVRKGTLADIGYIADLHSRVYQNEIVYNHIFHSYVFDSLATYTKDMSKGVVFIAQFAQKRVGTVSLVMDKDNNYQLRWFAVDPQFQGLGIGTKLLKELMNYVKEKNITEIYLWTVDELKGARKLYHSVGFKKIESTPNSEWSNRKINEEKWLWKK</sequence>
<organism evidence="4 5">
    <name type="scientific">Companilactobacillus farciminis</name>
    <dbReference type="NCBI Taxonomy" id="1612"/>
    <lineage>
        <taxon>Bacteria</taxon>
        <taxon>Bacillati</taxon>
        <taxon>Bacillota</taxon>
        <taxon>Bacilli</taxon>
        <taxon>Lactobacillales</taxon>
        <taxon>Lactobacillaceae</taxon>
        <taxon>Companilactobacillus</taxon>
    </lineage>
</organism>
<reference evidence="4" key="1">
    <citation type="journal article" date="2021" name="PeerJ">
        <title>Extensive microbial diversity within the chicken gut microbiome revealed by metagenomics and culture.</title>
        <authorList>
            <person name="Gilroy R."/>
            <person name="Ravi A."/>
            <person name="Getino M."/>
            <person name="Pursley I."/>
            <person name="Horton D.L."/>
            <person name="Alikhan N.F."/>
            <person name="Baker D."/>
            <person name="Gharbi K."/>
            <person name="Hall N."/>
            <person name="Watson M."/>
            <person name="Adriaenssens E.M."/>
            <person name="Foster-Nyarko E."/>
            <person name="Jarju S."/>
            <person name="Secka A."/>
            <person name="Antonio M."/>
            <person name="Oren A."/>
            <person name="Chaudhuri R.R."/>
            <person name="La Ragione R."/>
            <person name="Hildebrand F."/>
            <person name="Pallen M.J."/>
        </authorList>
    </citation>
    <scope>NUCLEOTIDE SEQUENCE</scope>
    <source>
        <strain evidence="4">7886</strain>
    </source>
</reference>
<dbReference type="InterPro" id="IPR036388">
    <property type="entry name" value="WH-like_DNA-bd_sf"/>
</dbReference>
<dbReference type="SMART" id="SM00347">
    <property type="entry name" value="HTH_MARR"/>
    <property type="match status" value="1"/>
</dbReference>
<dbReference type="InterPro" id="IPR000835">
    <property type="entry name" value="HTH_MarR-typ"/>
</dbReference>
<reference evidence="4" key="2">
    <citation type="submission" date="2021-09" db="EMBL/GenBank/DDBJ databases">
        <authorList>
            <person name="Gilroy R."/>
        </authorList>
    </citation>
    <scope>NUCLEOTIDE SEQUENCE</scope>
    <source>
        <strain evidence="4">7886</strain>
    </source>
</reference>
<feature type="domain" description="N-acetyltransferase" evidence="3">
    <location>
        <begin position="144"/>
        <end position="297"/>
    </location>
</feature>
<evidence type="ECO:0000313" key="5">
    <source>
        <dbReference type="Proteomes" id="UP000747013"/>
    </source>
</evidence>
<comment type="caution">
    <text evidence="4">The sequence shown here is derived from an EMBL/GenBank/DDBJ whole genome shotgun (WGS) entry which is preliminary data.</text>
</comment>
<dbReference type="InterPro" id="IPR050769">
    <property type="entry name" value="NAT_camello-type"/>
</dbReference>
<dbReference type="GO" id="GO:0003700">
    <property type="term" value="F:DNA-binding transcription factor activity"/>
    <property type="evidence" value="ECO:0007669"/>
    <property type="project" value="InterPro"/>
</dbReference>
<dbReference type="InterPro" id="IPR000182">
    <property type="entry name" value="GNAT_dom"/>
</dbReference>
<dbReference type="SUPFAM" id="SSF46785">
    <property type="entry name" value="Winged helix' DNA-binding domain"/>
    <property type="match status" value="1"/>
</dbReference>
<dbReference type="PANTHER" id="PTHR13947">
    <property type="entry name" value="GNAT FAMILY N-ACETYLTRANSFERASE"/>
    <property type="match status" value="1"/>
</dbReference>
<dbReference type="RefSeq" id="WP_368791064.1">
    <property type="nucleotide sequence ID" value="NZ_CP162899.1"/>
</dbReference>
<evidence type="ECO:0000259" key="2">
    <source>
        <dbReference type="PROSITE" id="PS50995"/>
    </source>
</evidence>
<dbReference type="EMBL" id="DYWC01000237">
    <property type="protein sequence ID" value="HJF87759.1"/>
    <property type="molecule type" value="Genomic_DNA"/>
</dbReference>
<dbReference type="Gene3D" id="3.40.630.30">
    <property type="match status" value="1"/>
</dbReference>
<dbReference type="Pfam" id="PF00583">
    <property type="entry name" value="Acetyltransf_1"/>
    <property type="match status" value="1"/>
</dbReference>
<dbReference type="PROSITE" id="PS51186">
    <property type="entry name" value="GNAT"/>
    <property type="match status" value="1"/>
</dbReference>
<dbReference type="Gene3D" id="1.10.10.10">
    <property type="entry name" value="Winged helix-like DNA-binding domain superfamily/Winged helix DNA-binding domain"/>
    <property type="match status" value="1"/>
</dbReference>
<dbReference type="InterPro" id="IPR016181">
    <property type="entry name" value="Acyl_CoA_acyltransferase"/>
</dbReference>
<dbReference type="PROSITE" id="PS50995">
    <property type="entry name" value="HTH_MARR_2"/>
    <property type="match status" value="1"/>
</dbReference>
<proteinExistence type="predicted"/>
<evidence type="ECO:0000256" key="1">
    <source>
        <dbReference type="ARBA" id="ARBA00022679"/>
    </source>
</evidence>
<name>A0A921HTU1_9LACO</name>
<accession>A0A921HTU1</accession>
<evidence type="ECO:0000313" key="4">
    <source>
        <dbReference type="EMBL" id="HJF87759.1"/>
    </source>
</evidence>
<gene>
    <name evidence="4" type="ORF">K8V88_10025</name>
</gene>
<dbReference type="Proteomes" id="UP000747013">
    <property type="component" value="Unassembled WGS sequence"/>
</dbReference>
<dbReference type="Pfam" id="PF01047">
    <property type="entry name" value="MarR"/>
    <property type="match status" value="1"/>
</dbReference>
<dbReference type="PANTHER" id="PTHR13947:SF37">
    <property type="entry name" value="LD18367P"/>
    <property type="match status" value="1"/>
</dbReference>
<protein>
    <submittedName>
        <fullName evidence="4">Bifunctional helix-turn-helix transcriptional regulator/GNAT family N-acetyltransferase</fullName>
    </submittedName>
</protein>
<dbReference type="AlphaFoldDB" id="A0A921HTU1"/>
<dbReference type="GO" id="GO:0008080">
    <property type="term" value="F:N-acetyltransferase activity"/>
    <property type="evidence" value="ECO:0007669"/>
    <property type="project" value="InterPro"/>
</dbReference>
<keyword evidence="1" id="KW-0808">Transferase</keyword>
<dbReference type="SUPFAM" id="SSF55729">
    <property type="entry name" value="Acyl-CoA N-acyltransferases (Nat)"/>
    <property type="match status" value="1"/>
</dbReference>
<dbReference type="InterPro" id="IPR036390">
    <property type="entry name" value="WH_DNA-bd_sf"/>
</dbReference>
<dbReference type="CDD" id="cd04301">
    <property type="entry name" value="NAT_SF"/>
    <property type="match status" value="1"/>
</dbReference>